<evidence type="ECO:0000313" key="1">
    <source>
        <dbReference type="EMBL" id="AQQ71117.1"/>
    </source>
</evidence>
<dbReference type="Proteomes" id="UP000188181">
    <property type="component" value="Chromosome"/>
</dbReference>
<dbReference type="AlphaFoldDB" id="A0A1Q2MFQ1"/>
<dbReference type="Gene3D" id="2.60.120.200">
    <property type="match status" value="1"/>
</dbReference>
<evidence type="ECO:0008006" key="3">
    <source>
        <dbReference type="Google" id="ProtNLM"/>
    </source>
</evidence>
<proteinExistence type="predicted"/>
<dbReference type="OrthoDB" id="9770043at2"/>
<dbReference type="RefSeq" id="WP_146683328.1">
    <property type="nucleotide sequence ID" value="NZ_CP019646.1"/>
</dbReference>
<sequence length="325" mass="35839">MYNIKYILVLTLIVSSWSLGFDVDTSLPEGIPSPALYMPFENTNGMYGPGTGDNPAWINYAYPNDLAEVLDRGGDEGLTENWLKTRGFGGGVKGNYMDGSSMDAYGEYCRIVTFRGADAATAMSGLDSFTVSFWLRTTAPVTTTNYLFQVPPYQMYLTTNGRIGIHYWSGLDWKASPNDAYDIGPNGWTGEWVFVAVTIGDNGAKFYAGSPTEAPQLVGEVVVENLGKSRDGLTDFYYGYRSYVAAVYQNFDMDELRMWASKTDESADLNLDQITAIWAFDYDPSPAVCGDADHVIPTGDLDADCLVNLADFAVLFDNWLINTRP</sequence>
<dbReference type="STRING" id="1851148.SMSP2_01482"/>
<dbReference type="Pfam" id="PF13385">
    <property type="entry name" value="Laminin_G_3"/>
    <property type="match status" value="1"/>
</dbReference>
<dbReference type="EMBL" id="CP019646">
    <property type="protein sequence ID" value="AQQ71117.1"/>
    <property type="molecule type" value="Genomic_DNA"/>
</dbReference>
<accession>A0A1Q2MFQ1</accession>
<dbReference type="SUPFAM" id="SSF49899">
    <property type="entry name" value="Concanavalin A-like lectins/glucanases"/>
    <property type="match status" value="1"/>
</dbReference>
<protein>
    <recommendedName>
        <fullName evidence="3">LamG-like jellyroll fold domain-containing protein</fullName>
    </recommendedName>
</protein>
<reference evidence="2" key="1">
    <citation type="submission" date="2017-02" db="EMBL/GenBank/DDBJ databases">
        <title>Comparative genomics and description of representatives of a novel lineage of planctomycetes thriving in anoxic sediments.</title>
        <authorList>
            <person name="Spring S."/>
            <person name="Bunk B."/>
            <person name="Sproer C."/>
        </authorList>
    </citation>
    <scope>NUCLEOTIDE SEQUENCE [LARGE SCALE GENOMIC DNA]</scope>
    <source>
        <strain evidence="2">SM-Chi-D1</strain>
    </source>
</reference>
<dbReference type="InterPro" id="IPR013320">
    <property type="entry name" value="ConA-like_dom_sf"/>
</dbReference>
<evidence type="ECO:0000313" key="2">
    <source>
        <dbReference type="Proteomes" id="UP000188181"/>
    </source>
</evidence>
<name>A0A1Q2MFQ1_9BACT</name>
<organism evidence="1 2">
    <name type="scientific">Limihaloglobus sulfuriphilus</name>
    <dbReference type="NCBI Taxonomy" id="1851148"/>
    <lineage>
        <taxon>Bacteria</taxon>
        <taxon>Pseudomonadati</taxon>
        <taxon>Planctomycetota</taxon>
        <taxon>Phycisphaerae</taxon>
        <taxon>Sedimentisphaerales</taxon>
        <taxon>Sedimentisphaeraceae</taxon>
        <taxon>Limihaloglobus</taxon>
    </lineage>
</organism>
<gene>
    <name evidence="1" type="ORF">SMSP2_01482</name>
</gene>
<dbReference type="KEGG" id="pbas:SMSP2_01482"/>
<keyword evidence="2" id="KW-1185">Reference proteome</keyword>